<organism evidence="2 3">
    <name type="scientific">Nocardia ninae NBRC 108245</name>
    <dbReference type="NCBI Taxonomy" id="1210091"/>
    <lineage>
        <taxon>Bacteria</taxon>
        <taxon>Bacillati</taxon>
        <taxon>Actinomycetota</taxon>
        <taxon>Actinomycetes</taxon>
        <taxon>Mycobacteriales</taxon>
        <taxon>Nocardiaceae</taxon>
        <taxon>Nocardia</taxon>
    </lineage>
</organism>
<sequence>MLLNRTCFAALAVVCVAATGSWIGVSPAAHADDDKRSSTAKLDKVKTLSIADIRNEAAEVTGTASCSNPYLDIDDPKNTGEVLVDIEQQTSLVRGKTTIVCDGKDHAWKAEVGKTPDGDEVDFKKGDAELSAFVAVGQWTGGVDDTATVTLVK</sequence>
<keyword evidence="3" id="KW-1185">Reference proteome</keyword>
<evidence type="ECO:0000313" key="3">
    <source>
        <dbReference type="Proteomes" id="UP000321424"/>
    </source>
</evidence>
<protein>
    <recommendedName>
        <fullName evidence="4">Lipoprotein</fullName>
    </recommendedName>
</protein>
<dbReference type="AlphaFoldDB" id="A0A511MCH2"/>
<name>A0A511MCH2_9NOCA</name>
<dbReference type="EMBL" id="BJXA01000015">
    <property type="protein sequence ID" value="GEM38352.1"/>
    <property type="molecule type" value="Genomic_DNA"/>
</dbReference>
<dbReference type="Proteomes" id="UP000321424">
    <property type="component" value="Unassembled WGS sequence"/>
</dbReference>
<feature type="chain" id="PRO_5022051728" description="Lipoprotein" evidence="1">
    <location>
        <begin position="32"/>
        <end position="153"/>
    </location>
</feature>
<comment type="caution">
    <text evidence="2">The sequence shown here is derived from an EMBL/GenBank/DDBJ whole genome shotgun (WGS) entry which is preliminary data.</text>
</comment>
<evidence type="ECO:0000256" key="1">
    <source>
        <dbReference type="SAM" id="SignalP"/>
    </source>
</evidence>
<reference evidence="2 3" key="1">
    <citation type="submission" date="2019-07" db="EMBL/GenBank/DDBJ databases">
        <title>Whole genome shotgun sequence of Nocardia ninae NBRC 108245.</title>
        <authorList>
            <person name="Hosoyama A."/>
            <person name="Uohara A."/>
            <person name="Ohji S."/>
            <person name="Ichikawa N."/>
        </authorList>
    </citation>
    <scope>NUCLEOTIDE SEQUENCE [LARGE SCALE GENOMIC DNA]</scope>
    <source>
        <strain evidence="2 3">NBRC 108245</strain>
    </source>
</reference>
<keyword evidence="1" id="KW-0732">Signal</keyword>
<evidence type="ECO:0008006" key="4">
    <source>
        <dbReference type="Google" id="ProtNLM"/>
    </source>
</evidence>
<gene>
    <name evidence="2" type="ORF">NN4_28710</name>
</gene>
<evidence type="ECO:0000313" key="2">
    <source>
        <dbReference type="EMBL" id="GEM38352.1"/>
    </source>
</evidence>
<proteinExistence type="predicted"/>
<accession>A0A511MCH2</accession>
<feature type="signal peptide" evidence="1">
    <location>
        <begin position="1"/>
        <end position="31"/>
    </location>
</feature>